<dbReference type="SUPFAM" id="SSF55729">
    <property type="entry name" value="Acyl-CoA N-acyltransferases (Nat)"/>
    <property type="match status" value="1"/>
</dbReference>
<dbReference type="PROSITE" id="PS51186">
    <property type="entry name" value="GNAT"/>
    <property type="match status" value="1"/>
</dbReference>
<dbReference type="PANTHER" id="PTHR42791:SF14">
    <property type="entry name" value="N-ACETYLTRANSFERASE DOMAIN-CONTAINING PROTEIN"/>
    <property type="match status" value="1"/>
</dbReference>
<dbReference type="InterPro" id="IPR052523">
    <property type="entry name" value="Trichothecene_AcTrans"/>
</dbReference>
<dbReference type="Gene3D" id="3.40.630.30">
    <property type="match status" value="1"/>
</dbReference>
<evidence type="ECO:0000313" key="2">
    <source>
        <dbReference type="EMBL" id="PNH31250.1"/>
    </source>
</evidence>
<dbReference type="PANTHER" id="PTHR42791">
    <property type="entry name" value="GNAT FAMILY ACETYLTRANSFERASE"/>
    <property type="match status" value="1"/>
</dbReference>
<dbReference type="InterPro" id="IPR016181">
    <property type="entry name" value="Acyl_CoA_acyltransferase"/>
</dbReference>
<sequence length="251" mass="27322">MAASTDLRIDPITSADDFPEAHQVVTNAFAKQAGDEIWTHFNPGWDTPAGQAAAAARMAARFSKTTRDAAGDPNTVFLKATLPDADRGAGARRIVGVAIWVQLSMVEGRGDRPVEDLRAAADLEALYPGDARAQRYCVEVERGLHRRRAEVVRAKAGEAQPAVMVLDLCAVEIGFQRRGIAQKLVRWGLEEAARRGGLEALTEASAMGRGAYVKLGFRQEGPEIDYGVSEEFKDWKKPSNIFMRTGLEGPE</sequence>
<dbReference type="EMBL" id="RSDZ01000216">
    <property type="protein sequence ID" value="RXG41404.1"/>
    <property type="molecule type" value="Genomic_DNA"/>
</dbReference>
<evidence type="ECO:0000313" key="4">
    <source>
        <dbReference type="Proteomes" id="UP000236305"/>
    </source>
</evidence>
<reference evidence="3 5" key="2">
    <citation type="submission" date="2018-12" db="EMBL/GenBank/DDBJ databases">
        <title>Genome of Verticillium dahliae isolate Getta Getta.</title>
        <authorList>
            <person name="Gardiner D.M."/>
        </authorList>
    </citation>
    <scope>NUCLEOTIDE SEQUENCE [LARGE SCALE GENOMIC DNA]</scope>
    <source>
        <strain evidence="3 5">Getta Getta</strain>
    </source>
</reference>
<evidence type="ECO:0000313" key="5">
    <source>
        <dbReference type="Proteomes" id="UP000288725"/>
    </source>
</evidence>
<dbReference type="Proteomes" id="UP000236305">
    <property type="component" value="Unassembled WGS sequence"/>
</dbReference>
<dbReference type="EMBL" id="MPSH01000017">
    <property type="protein sequence ID" value="PNH31250.1"/>
    <property type="molecule type" value="Genomic_DNA"/>
</dbReference>
<gene>
    <name evidence="2" type="ORF">BJF96_g5427</name>
    <name evidence="3" type="ORF">VDGE_08093</name>
</gene>
<dbReference type="AlphaFoldDB" id="A0A2J8FJE8"/>
<accession>A0A2J8FJE8</accession>
<comment type="caution">
    <text evidence="2">The sequence shown here is derived from an EMBL/GenBank/DDBJ whole genome shotgun (WGS) entry which is preliminary data.</text>
</comment>
<proteinExistence type="predicted"/>
<organism evidence="2 4">
    <name type="scientific">Verticillium dahliae</name>
    <name type="common">Verticillium wilt</name>
    <dbReference type="NCBI Taxonomy" id="27337"/>
    <lineage>
        <taxon>Eukaryota</taxon>
        <taxon>Fungi</taxon>
        <taxon>Dikarya</taxon>
        <taxon>Ascomycota</taxon>
        <taxon>Pezizomycotina</taxon>
        <taxon>Sordariomycetes</taxon>
        <taxon>Hypocreomycetidae</taxon>
        <taxon>Glomerellales</taxon>
        <taxon>Plectosphaerellaceae</taxon>
        <taxon>Verticillium</taxon>
    </lineage>
</organism>
<dbReference type="GO" id="GO:0016747">
    <property type="term" value="F:acyltransferase activity, transferring groups other than amino-acyl groups"/>
    <property type="evidence" value="ECO:0007669"/>
    <property type="project" value="InterPro"/>
</dbReference>
<dbReference type="OrthoDB" id="2832510at2759"/>
<name>A0A2J8FJE8_VERDA</name>
<dbReference type="Proteomes" id="UP000288725">
    <property type="component" value="Chromosome 6"/>
</dbReference>
<dbReference type="OMA" id="IRVEPIT"/>
<evidence type="ECO:0000259" key="1">
    <source>
        <dbReference type="PROSITE" id="PS51186"/>
    </source>
</evidence>
<feature type="domain" description="N-acetyltransferase" evidence="1">
    <location>
        <begin position="106"/>
        <end position="248"/>
    </location>
</feature>
<evidence type="ECO:0000313" key="3">
    <source>
        <dbReference type="EMBL" id="RXG41404.1"/>
    </source>
</evidence>
<reference evidence="2 4" key="1">
    <citation type="submission" date="2017-12" db="EMBL/GenBank/DDBJ databases">
        <title>Comparative genomics yields insights into virulence evolution of Verticillium dahliae.</title>
        <authorList>
            <person name="Fan R."/>
            <person name="Armitage A.D."/>
            <person name="Cascant-Lopez E."/>
            <person name="Sobczyk M."/>
            <person name="Cockerton H.M."/>
            <person name="Harrison R.J."/>
        </authorList>
    </citation>
    <scope>NUCLEOTIDE SEQUENCE [LARGE SCALE GENOMIC DNA]</scope>
    <source>
        <strain evidence="2 4">12008</strain>
    </source>
</reference>
<dbReference type="InterPro" id="IPR000182">
    <property type="entry name" value="GNAT_dom"/>
</dbReference>
<protein>
    <recommendedName>
        <fullName evidence="1">N-acetyltransferase domain-containing protein</fullName>
    </recommendedName>
</protein>